<gene>
    <name evidence="1" type="ORF">VR7878_04009</name>
</gene>
<name>A0A1R4LUB9_VIBR1</name>
<dbReference type="Proteomes" id="UP000188276">
    <property type="component" value="Unassembled WGS sequence"/>
</dbReference>
<evidence type="ECO:0000313" key="2">
    <source>
        <dbReference type="Proteomes" id="UP000188276"/>
    </source>
</evidence>
<dbReference type="AlphaFoldDB" id="A0A1R4LUB9"/>
<keyword evidence="2" id="KW-1185">Reference proteome</keyword>
<protein>
    <recommendedName>
        <fullName evidence="3">N-acetyltransferase domain-containing protein</fullName>
    </recommendedName>
</protein>
<dbReference type="EMBL" id="FULE01000092">
    <property type="protein sequence ID" value="SJN60105.1"/>
    <property type="molecule type" value="Genomic_DNA"/>
</dbReference>
<sequence length="185" mass="20869">MADSYLEIQHEIFVSVAEQLSQQFPLNLSLTTMKEAVTEQDLQDLKKKGLITWDLTLKVGKTTTPVSNPEHMVVCVAYYGDGIDGYYCAGYALGCISKDNSSLEINFIEKRKDASTDLCYQFLPIMIEAFTAYGLYLNQENMSSVDKIVLVGPIDGVKKYYKDQGFKLVSEYYKGEEAMIKSMDK</sequence>
<evidence type="ECO:0008006" key="3">
    <source>
        <dbReference type="Google" id="ProtNLM"/>
    </source>
</evidence>
<reference evidence="2" key="1">
    <citation type="submission" date="2017-02" db="EMBL/GenBank/DDBJ databases">
        <authorList>
            <person name="Rodrigo-Torres L."/>
            <person name="Arahal R.D."/>
            <person name="Lucena T."/>
        </authorList>
    </citation>
    <scope>NUCLEOTIDE SEQUENCE [LARGE SCALE GENOMIC DNA]</scope>
    <source>
        <strain evidence="2">CECT 7878</strain>
    </source>
</reference>
<dbReference type="STRING" id="1123498.VR7878_04009"/>
<accession>A0A1R4LUB9</accession>
<organism evidence="1 2">
    <name type="scientific">Vibrio ruber (strain DSM 16370 / JCM 11486 / BCRC 17186 / CECT 7878 / LMG 23124 / VR1)</name>
    <dbReference type="NCBI Taxonomy" id="1123498"/>
    <lineage>
        <taxon>Bacteria</taxon>
        <taxon>Pseudomonadati</taxon>
        <taxon>Pseudomonadota</taxon>
        <taxon>Gammaproteobacteria</taxon>
        <taxon>Vibrionales</taxon>
        <taxon>Vibrionaceae</taxon>
        <taxon>Vibrio</taxon>
    </lineage>
</organism>
<proteinExistence type="predicted"/>
<evidence type="ECO:0000313" key="1">
    <source>
        <dbReference type="EMBL" id="SJN60105.1"/>
    </source>
</evidence>